<evidence type="ECO:0000259" key="1">
    <source>
        <dbReference type="Pfam" id="PF14910"/>
    </source>
</evidence>
<evidence type="ECO:0000313" key="2">
    <source>
        <dbReference type="Proteomes" id="UP000036681"/>
    </source>
</evidence>
<dbReference type="GO" id="GO:0000724">
    <property type="term" value="P:double-strand break repair via homologous recombination"/>
    <property type="evidence" value="ECO:0007669"/>
    <property type="project" value="InterPro"/>
</dbReference>
<name>A0A9J2PNP2_ASCLU</name>
<dbReference type="GO" id="GO:0031297">
    <property type="term" value="P:replication fork processing"/>
    <property type="evidence" value="ECO:0007669"/>
    <property type="project" value="InterPro"/>
</dbReference>
<reference evidence="3" key="1">
    <citation type="submission" date="2023-03" db="UniProtKB">
        <authorList>
            <consortium name="WormBaseParasite"/>
        </authorList>
    </citation>
    <scope>IDENTIFICATION</scope>
</reference>
<dbReference type="InterPro" id="IPR042320">
    <property type="entry name" value="MMS22-like"/>
</dbReference>
<dbReference type="Proteomes" id="UP000036681">
    <property type="component" value="Unplaced"/>
</dbReference>
<organism evidence="2 3">
    <name type="scientific">Ascaris lumbricoides</name>
    <name type="common">Giant roundworm</name>
    <dbReference type="NCBI Taxonomy" id="6252"/>
    <lineage>
        <taxon>Eukaryota</taxon>
        <taxon>Metazoa</taxon>
        <taxon>Ecdysozoa</taxon>
        <taxon>Nematoda</taxon>
        <taxon>Chromadorea</taxon>
        <taxon>Rhabditida</taxon>
        <taxon>Spirurina</taxon>
        <taxon>Ascaridomorpha</taxon>
        <taxon>Ascaridoidea</taxon>
        <taxon>Ascarididae</taxon>
        <taxon>Ascaris</taxon>
    </lineage>
</organism>
<accession>A0A9J2PNP2</accession>
<keyword evidence="2" id="KW-1185">Reference proteome</keyword>
<dbReference type="Pfam" id="PF14910">
    <property type="entry name" value="MMS22L_N"/>
    <property type="match status" value="1"/>
</dbReference>
<dbReference type="AlphaFoldDB" id="A0A9J2PNP2"/>
<proteinExistence type="predicted"/>
<dbReference type="InterPro" id="IPR029425">
    <property type="entry name" value="MMS22L_N"/>
</dbReference>
<dbReference type="WBParaSite" id="ALUE_0001095401-mRNA-1">
    <property type="protein sequence ID" value="ALUE_0001095401-mRNA-1"/>
    <property type="gene ID" value="ALUE_0001095401"/>
</dbReference>
<evidence type="ECO:0000313" key="3">
    <source>
        <dbReference type="WBParaSite" id="ALUE_0001095401-mRNA-1"/>
    </source>
</evidence>
<dbReference type="GO" id="GO:0043596">
    <property type="term" value="C:nuclear replication fork"/>
    <property type="evidence" value="ECO:0007669"/>
    <property type="project" value="TreeGrafter"/>
</dbReference>
<dbReference type="PANTHER" id="PTHR28547">
    <property type="entry name" value="PROTEIN MMS22-LIKE"/>
    <property type="match status" value="1"/>
</dbReference>
<protein>
    <submittedName>
        <fullName evidence="3">Protein MMS22-like N-terminal domain-containing protein</fullName>
    </submittedName>
</protein>
<sequence length="1013" mass="115594">MASLTITTRCEARVSEGLAYVWAHKAIRQQTLSDNLLYLENNESERKCAEGRNHRKNRLSLLLVHYFTHSSHYCRVYVSLLTAGCDSAHRMPLLKDTQVDLFASESELPEWRCSEWSCANRNTTRVADYCSLPSVQYNLPPLIKLSTCRISFHLLNDEEGNAMVFGCLRMLFSRIMNGATETLMVDLDRCLCYVSMAAQNLQLAGKSCVVALIARHFRAFLVQIGTIRRYVLNSLCFTTRSIETNYPAHATLMVWMTAFRVFSLCKDSAADFELLYPIGDSNASEQAATLVAYGLLTTAEVTERPFMCKCAYIAWQQLYSCMSDGFWRMFSRLFRLCIGTVTFDYPTNPSSGKATNSCLECLRQILLKTTDHRNALIRLYTFFRARSAEELAGAESILQHYFNLLCAKIMEPSPMSTLCELSRESGKAWLEAVKDRCVDSELREDLDEWNIFIRVATVACSKSESVWRSYKPRIFSKFTPKRFREMPISSLVEMLTLFLAFAYSTDIREVCEKTSRLILSMFESSGKDRQEVLLHAVHCLILMHTERGLDDARIINSLISLIDKLNEAESSDIYAESYLFVAQNGLEPTSLHRFLPRMSSADIARILEASAHSTTVSGCLWKVAVDRLLISDASHSVLFLTTQLRYRCVDNPMLASQRIASITSVLLSEKAPWTNTAFEFLNEFFQSLDWEIRFPIESILPLWFAVVLTHIESDGLTHISQFICNGFRSFAQDNGFPSKEFISDISSTDAVVRWIFELRYRCVDNPMLASQRIASITSVLLSEKAPWTDTAFEFLNEFFQSLDWEIRFPIESILPLWFAVVLTHIESDGLTHISQFICNGFRSFAQDKGFPSKEFISDISSTDAVVRWIFEKDHILQAYAGNCPFLYFQSMSEIARRNEIWARDAVLRWLEPVACVLQKVLLKSTMELIVRNFEAIFLYEAVPNYFCGLLMLPIASSSYLQRIAVDIIEKFSVDYALKQKMKSLLGDHPRFIPILYAASKADSNAFKFLTAIA</sequence>
<feature type="domain" description="Protein MMS22-like N-terminal" evidence="1">
    <location>
        <begin position="416"/>
        <end position="555"/>
    </location>
</feature>
<dbReference type="PANTHER" id="PTHR28547:SF1">
    <property type="entry name" value="PROTEIN MMS22-LIKE"/>
    <property type="match status" value="1"/>
</dbReference>